<dbReference type="GO" id="GO:0008299">
    <property type="term" value="P:isoprenoid biosynthetic process"/>
    <property type="evidence" value="ECO:0007669"/>
    <property type="project" value="UniProtKB-KW"/>
</dbReference>
<evidence type="ECO:0000256" key="4">
    <source>
        <dbReference type="ARBA" id="ARBA00022723"/>
    </source>
</evidence>
<comment type="caution">
    <text evidence="7">The sequence shown here is derived from an EMBL/GenBank/DDBJ whole genome shotgun (WGS) entry which is preliminary data.</text>
</comment>
<name>A0A9D2B7C3_9FIRM</name>
<protein>
    <submittedName>
        <fullName evidence="7">Polyprenyl synthetase family protein</fullName>
    </submittedName>
</protein>
<dbReference type="Proteomes" id="UP000886800">
    <property type="component" value="Unassembled WGS sequence"/>
</dbReference>
<dbReference type="PROSITE" id="PS00444">
    <property type="entry name" value="POLYPRENYL_SYNTHASE_2"/>
    <property type="match status" value="1"/>
</dbReference>
<comment type="cofactor">
    <cofactor evidence="1">
        <name>Mg(2+)</name>
        <dbReference type="ChEBI" id="CHEBI:18420"/>
    </cofactor>
</comment>
<evidence type="ECO:0000256" key="1">
    <source>
        <dbReference type="ARBA" id="ARBA00001946"/>
    </source>
</evidence>
<dbReference type="PANTHER" id="PTHR43281">
    <property type="entry name" value="FARNESYL DIPHOSPHATE SYNTHASE"/>
    <property type="match status" value="1"/>
</dbReference>
<evidence type="ECO:0000313" key="7">
    <source>
        <dbReference type="EMBL" id="HIX64949.1"/>
    </source>
</evidence>
<dbReference type="GO" id="GO:0046872">
    <property type="term" value="F:metal ion binding"/>
    <property type="evidence" value="ECO:0007669"/>
    <property type="project" value="UniProtKB-KW"/>
</dbReference>
<accession>A0A9D2B7C3</accession>
<dbReference type="GO" id="GO:0004659">
    <property type="term" value="F:prenyltransferase activity"/>
    <property type="evidence" value="ECO:0007669"/>
    <property type="project" value="InterPro"/>
</dbReference>
<keyword evidence="4" id="KW-0479">Metal-binding</keyword>
<dbReference type="SUPFAM" id="SSF48576">
    <property type="entry name" value="Terpenoid synthases"/>
    <property type="match status" value="1"/>
</dbReference>
<dbReference type="Pfam" id="PF00348">
    <property type="entry name" value="polyprenyl_synt"/>
    <property type="match status" value="1"/>
</dbReference>
<dbReference type="InterPro" id="IPR033749">
    <property type="entry name" value="Polyprenyl_synt_CS"/>
</dbReference>
<reference evidence="7" key="2">
    <citation type="submission" date="2021-04" db="EMBL/GenBank/DDBJ databases">
        <authorList>
            <person name="Gilroy R."/>
        </authorList>
    </citation>
    <scope>NUCLEOTIDE SEQUENCE</scope>
    <source>
        <strain evidence="7">CHK188-5543</strain>
    </source>
</reference>
<sequence>RGKPSCHRAFGEATALLAGDALLTQAFEVLAGAPLPAQARVEAVSILAQAAGVYGMVGGQVLDLAAEEEPVDLAGLRQLCALKTGALLRASARLGCAAGGASPALAAAADGYAAAYGLAFQITDDILDVTGDAARLGKPVGSDRENHKSTHVSLLGLPEARRQAAELVDQAKRSLAGVADSGFLLWLADMVLTRDH</sequence>
<evidence type="ECO:0000256" key="6">
    <source>
        <dbReference type="ARBA" id="ARBA00023229"/>
    </source>
</evidence>
<evidence type="ECO:0000313" key="8">
    <source>
        <dbReference type="Proteomes" id="UP000886800"/>
    </source>
</evidence>
<dbReference type="Gene3D" id="1.10.600.10">
    <property type="entry name" value="Farnesyl Diphosphate Synthase"/>
    <property type="match status" value="1"/>
</dbReference>
<evidence type="ECO:0000256" key="2">
    <source>
        <dbReference type="ARBA" id="ARBA00006706"/>
    </source>
</evidence>
<keyword evidence="3" id="KW-0808">Transferase</keyword>
<organism evidence="7 8">
    <name type="scientific">Candidatus Anaerotruncus excrementipullorum</name>
    <dbReference type="NCBI Taxonomy" id="2838465"/>
    <lineage>
        <taxon>Bacteria</taxon>
        <taxon>Bacillati</taxon>
        <taxon>Bacillota</taxon>
        <taxon>Clostridia</taxon>
        <taxon>Eubacteriales</taxon>
        <taxon>Oscillospiraceae</taxon>
        <taxon>Anaerotruncus</taxon>
    </lineage>
</organism>
<comment type="similarity">
    <text evidence="2">Belongs to the FPP/GGPP synthase family.</text>
</comment>
<evidence type="ECO:0000256" key="5">
    <source>
        <dbReference type="ARBA" id="ARBA00022842"/>
    </source>
</evidence>
<keyword evidence="5" id="KW-0460">Magnesium</keyword>
<dbReference type="InterPro" id="IPR008949">
    <property type="entry name" value="Isoprenoid_synthase_dom_sf"/>
</dbReference>
<dbReference type="InterPro" id="IPR000092">
    <property type="entry name" value="Polyprenyl_synt"/>
</dbReference>
<dbReference type="EMBL" id="DXES01000034">
    <property type="protein sequence ID" value="HIX64949.1"/>
    <property type="molecule type" value="Genomic_DNA"/>
</dbReference>
<dbReference type="PANTHER" id="PTHR43281:SF1">
    <property type="entry name" value="FARNESYL DIPHOSPHATE SYNTHASE"/>
    <property type="match status" value="1"/>
</dbReference>
<dbReference type="AlphaFoldDB" id="A0A9D2B7C3"/>
<evidence type="ECO:0000256" key="3">
    <source>
        <dbReference type="ARBA" id="ARBA00022679"/>
    </source>
</evidence>
<gene>
    <name evidence="7" type="ORF">H9736_01735</name>
</gene>
<feature type="non-terminal residue" evidence="7">
    <location>
        <position position="1"/>
    </location>
</feature>
<keyword evidence="6" id="KW-0414">Isoprene biosynthesis</keyword>
<proteinExistence type="inferred from homology"/>
<reference evidence="7" key="1">
    <citation type="journal article" date="2021" name="PeerJ">
        <title>Extensive microbial diversity within the chicken gut microbiome revealed by metagenomics and culture.</title>
        <authorList>
            <person name="Gilroy R."/>
            <person name="Ravi A."/>
            <person name="Getino M."/>
            <person name="Pursley I."/>
            <person name="Horton D.L."/>
            <person name="Alikhan N.F."/>
            <person name="Baker D."/>
            <person name="Gharbi K."/>
            <person name="Hall N."/>
            <person name="Watson M."/>
            <person name="Adriaenssens E.M."/>
            <person name="Foster-Nyarko E."/>
            <person name="Jarju S."/>
            <person name="Secka A."/>
            <person name="Antonio M."/>
            <person name="Oren A."/>
            <person name="Chaudhuri R.R."/>
            <person name="La Ragione R."/>
            <person name="Hildebrand F."/>
            <person name="Pallen M.J."/>
        </authorList>
    </citation>
    <scope>NUCLEOTIDE SEQUENCE</scope>
    <source>
        <strain evidence="7">CHK188-5543</strain>
    </source>
</reference>